<name>A0A8H6N5E4_9PEZI</name>
<sequence length="729" mass="80108">MPDSYLRRLLPAPQASQPARSRPPPPPTKKRPTITKVACNACRTKKKACDGKRPACSSCVELNSPCIYISADEKETTAMALKRENQSYKELVSRLASMTQEEFIKAVKELKFASDPNAALRSITPPSPQPRDYLPQLHSNVEFELMRNHPTAYPLVRKVARLTTPDSADFRPSKMARISELSDSASSSPEPSVIPSNIFKTGGSAETSFGESTPFQSPTASKFGVPIGPTLPPVCPDPRLNNLDIGFWTAVPIPNDVAANVISLYLETDHAILGLFDADLFIHDLTHYEFRYCSPLLVSALLSFTCVSLTSSPHMEVLILTKNQQSYAAHLPAASGWSQDLQEEANTLWRVEKQDSLTTVAALAFMVQSVGCNGDGELDVQYIKDAGAMARRLKLFGCPDAYTATELGHMSETDARATAQAAWGVFGTLSLTAQFYLPATTEHPPALPVPGRESSSTTPDQNVVGRLRRKRGETASATQTFAALCGLWFISSQITWFYHQTASGRISMAFALSKYNLLMAWAATLSEGMTRGEHSPAHVLVCHMFLHGTVLYLCRPFIPTEEQHGIRAWSPSAPRIPAIFAASLEQLKDLVEVYMSYPSVTNSIFWHTALMHVANAAANDTSDPQWRYYFLKCIYAYLGLYRSFAVAGVIAKGLLAMAVRKGALGTTEGYALLQEFKAIKSRKRLEAATGLFVTDLDLAVTDREAARVDRLIQKFEELTVLEEFTVGIT</sequence>
<evidence type="ECO:0000256" key="1">
    <source>
        <dbReference type="ARBA" id="ARBA00023242"/>
    </source>
</evidence>
<gene>
    <name evidence="5" type="ORF">CSOJ01_00447</name>
</gene>
<dbReference type="AlphaFoldDB" id="A0A8H6N5E4"/>
<evidence type="ECO:0000256" key="2">
    <source>
        <dbReference type="SAM" id="Coils"/>
    </source>
</evidence>
<feature type="compositionally biased region" description="Low complexity" evidence="3">
    <location>
        <begin position="11"/>
        <end position="20"/>
    </location>
</feature>
<reference evidence="5 6" key="1">
    <citation type="journal article" date="2020" name="Phytopathology">
        <title>Genome Sequence Resources of Colletotrichum truncatum, C. plurivorum, C. musicola, and C. sojae: Four Species Pathogenic to Soybean (Glycine max).</title>
        <authorList>
            <person name="Rogerio F."/>
            <person name="Boufleur T.R."/>
            <person name="Ciampi-Guillardi M."/>
            <person name="Sukno S.A."/>
            <person name="Thon M.R."/>
            <person name="Massola Junior N.S."/>
            <person name="Baroncelli R."/>
        </authorList>
    </citation>
    <scope>NUCLEOTIDE SEQUENCE [LARGE SCALE GENOMIC DNA]</scope>
    <source>
        <strain evidence="5 6">LFN0009</strain>
    </source>
</reference>
<dbReference type="Proteomes" id="UP000652219">
    <property type="component" value="Unassembled WGS sequence"/>
</dbReference>
<comment type="caution">
    <text evidence="5">The sequence shown here is derived from an EMBL/GenBank/DDBJ whole genome shotgun (WGS) entry which is preliminary data.</text>
</comment>
<evidence type="ECO:0000313" key="5">
    <source>
        <dbReference type="EMBL" id="KAF6821012.1"/>
    </source>
</evidence>
<dbReference type="GO" id="GO:0008270">
    <property type="term" value="F:zinc ion binding"/>
    <property type="evidence" value="ECO:0007669"/>
    <property type="project" value="InterPro"/>
</dbReference>
<dbReference type="SMART" id="SM00066">
    <property type="entry name" value="GAL4"/>
    <property type="match status" value="1"/>
</dbReference>
<dbReference type="InterPro" id="IPR001138">
    <property type="entry name" value="Zn2Cys6_DnaBD"/>
</dbReference>
<keyword evidence="1" id="KW-0539">Nucleus</keyword>
<proteinExistence type="predicted"/>
<feature type="region of interest" description="Disordered" evidence="3">
    <location>
        <begin position="1"/>
        <end position="33"/>
    </location>
</feature>
<accession>A0A8H6N5E4</accession>
<dbReference type="Pfam" id="PF00172">
    <property type="entry name" value="Zn_clus"/>
    <property type="match status" value="1"/>
</dbReference>
<dbReference type="PROSITE" id="PS00463">
    <property type="entry name" value="ZN2_CY6_FUNGAL_1"/>
    <property type="match status" value="1"/>
</dbReference>
<protein>
    <submittedName>
        <fullName evidence="5">C6 transcription factor</fullName>
    </submittedName>
</protein>
<feature type="coiled-coil region" evidence="2">
    <location>
        <begin position="71"/>
        <end position="101"/>
    </location>
</feature>
<dbReference type="EMBL" id="WIGN01000003">
    <property type="protein sequence ID" value="KAF6821012.1"/>
    <property type="molecule type" value="Genomic_DNA"/>
</dbReference>
<dbReference type="CDD" id="cd00067">
    <property type="entry name" value="GAL4"/>
    <property type="match status" value="1"/>
</dbReference>
<dbReference type="PANTHER" id="PTHR47256:SF1">
    <property type="entry name" value="ZN(II)2CYS6 TRANSCRIPTION FACTOR (EUROFUNG)"/>
    <property type="match status" value="1"/>
</dbReference>
<feature type="domain" description="Zn(2)-C6 fungal-type" evidence="4">
    <location>
        <begin position="38"/>
        <end position="68"/>
    </location>
</feature>
<evidence type="ECO:0000256" key="3">
    <source>
        <dbReference type="SAM" id="MobiDB-lite"/>
    </source>
</evidence>
<dbReference type="InterPro" id="IPR053187">
    <property type="entry name" value="Notoamide_regulator"/>
</dbReference>
<evidence type="ECO:0000259" key="4">
    <source>
        <dbReference type="PROSITE" id="PS50048"/>
    </source>
</evidence>
<dbReference type="CDD" id="cd12148">
    <property type="entry name" value="fungal_TF_MHR"/>
    <property type="match status" value="1"/>
</dbReference>
<dbReference type="PANTHER" id="PTHR47256">
    <property type="entry name" value="ZN(II)2CYS6 TRANSCRIPTION FACTOR (EUROFUNG)-RELATED"/>
    <property type="match status" value="1"/>
</dbReference>
<evidence type="ECO:0000313" key="6">
    <source>
        <dbReference type="Proteomes" id="UP000652219"/>
    </source>
</evidence>
<dbReference type="SUPFAM" id="SSF57701">
    <property type="entry name" value="Zn2/Cys6 DNA-binding domain"/>
    <property type="match status" value="1"/>
</dbReference>
<keyword evidence="6" id="KW-1185">Reference proteome</keyword>
<dbReference type="PROSITE" id="PS50048">
    <property type="entry name" value="ZN2_CY6_FUNGAL_2"/>
    <property type="match status" value="1"/>
</dbReference>
<organism evidence="5 6">
    <name type="scientific">Colletotrichum sojae</name>
    <dbReference type="NCBI Taxonomy" id="2175907"/>
    <lineage>
        <taxon>Eukaryota</taxon>
        <taxon>Fungi</taxon>
        <taxon>Dikarya</taxon>
        <taxon>Ascomycota</taxon>
        <taxon>Pezizomycotina</taxon>
        <taxon>Sordariomycetes</taxon>
        <taxon>Hypocreomycetidae</taxon>
        <taxon>Glomerellales</taxon>
        <taxon>Glomerellaceae</taxon>
        <taxon>Colletotrichum</taxon>
        <taxon>Colletotrichum orchidearum species complex</taxon>
    </lineage>
</organism>
<keyword evidence="2" id="KW-0175">Coiled coil</keyword>
<dbReference type="InterPro" id="IPR036864">
    <property type="entry name" value="Zn2-C6_fun-type_DNA-bd_sf"/>
</dbReference>
<dbReference type="GO" id="GO:0000981">
    <property type="term" value="F:DNA-binding transcription factor activity, RNA polymerase II-specific"/>
    <property type="evidence" value="ECO:0007669"/>
    <property type="project" value="InterPro"/>
</dbReference>
<dbReference type="Gene3D" id="4.10.240.10">
    <property type="entry name" value="Zn(2)-C6 fungal-type DNA-binding domain"/>
    <property type="match status" value="1"/>
</dbReference>